<name>A0A433VLW0_9CYAN</name>
<gene>
    <name evidence="1" type="ORF">DSM106972_023940</name>
</gene>
<sequence length="144" mass="16079">MNYYNMLSPDSLPLESQEHQVDCVSEAQIALKISCLKTIGELTQTHGVDTVERWMQSIGLFQLKPDFSLNRKDDLNISLVSGIDMISDVEALGVKMTPDIIALVANSTVKQVKIAIANYKTTKPYKSAEDLFYTILKNVHKSSQ</sequence>
<dbReference type="Proteomes" id="UP000271624">
    <property type="component" value="Unassembled WGS sequence"/>
</dbReference>
<protein>
    <submittedName>
        <fullName evidence="1">Uncharacterized protein</fullName>
    </submittedName>
</protein>
<dbReference type="AlphaFoldDB" id="A0A433VLW0"/>
<evidence type="ECO:0000313" key="1">
    <source>
        <dbReference type="EMBL" id="RUT07133.1"/>
    </source>
</evidence>
<organism evidence="1 2">
    <name type="scientific">Dulcicalothrix desertica PCC 7102</name>
    <dbReference type="NCBI Taxonomy" id="232991"/>
    <lineage>
        <taxon>Bacteria</taxon>
        <taxon>Bacillati</taxon>
        <taxon>Cyanobacteriota</taxon>
        <taxon>Cyanophyceae</taxon>
        <taxon>Nostocales</taxon>
        <taxon>Calotrichaceae</taxon>
        <taxon>Dulcicalothrix</taxon>
    </lineage>
</organism>
<keyword evidence="2" id="KW-1185">Reference proteome</keyword>
<dbReference type="RefSeq" id="WP_127080975.1">
    <property type="nucleotide sequence ID" value="NZ_RSCL01000005.1"/>
</dbReference>
<dbReference type="EMBL" id="RSCL01000005">
    <property type="protein sequence ID" value="RUT07133.1"/>
    <property type="molecule type" value="Genomic_DNA"/>
</dbReference>
<reference evidence="1" key="2">
    <citation type="journal article" date="2019" name="Genome Biol. Evol.">
        <title>Day and night: Metabolic profiles and evolutionary relationships of six axenic non-marine cyanobacteria.</title>
        <authorList>
            <person name="Will S.E."/>
            <person name="Henke P."/>
            <person name="Boedeker C."/>
            <person name="Huang S."/>
            <person name="Brinkmann H."/>
            <person name="Rohde M."/>
            <person name="Jarek M."/>
            <person name="Friedl T."/>
            <person name="Seufert S."/>
            <person name="Schumacher M."/>
            <person name="Overmann J."/>
            <person name="Neumann-Schaal M."/>
            <person name="Petersen J."/>
        </authorList>
    </citation>
    <scope>NUCLEOTIDE SEQUENCE [LARGE SCALE GENOMIC DNA]</scope>
    <source>
        <strain evidence="1">PCC 7102</strain>
    </source>
</reference>
<evidence type="ECO:0000313" key="2">
    <source>
        <dbReference type="Proteomes" id="UP000271624"/>
    </source>
</evidence>
<reference evidence="1" key="1">
    <citation type="submission" date="2018-12" db="EMBL/GenBank/DDBJ databases">
        <authorList>
            <person name="Will S."/>
            <person name="Neumann-Schaal M."/>
            <person name="Henke P."/>
        </authorList>
    </citation>
    <scope>NUCLEOTIDE SEQUENCE</scope>
    <source>
        <strain evidence="1">PCC 7102</strain>
    </source>
</reference>
<proteinExistence type="predicted"/>
<accession>A0A433VLW0</accession>
<comment type="caution">
    <text evidence="1">The sequence shown here is derived from an EMBL/GenBank/DDBJ whole genome shotgun (WGS) entry which is preliminary data.</text>
</comment>